<reference evidence="2 3" key="1">
    <citation type="submission" date="2019-04" db="EMBL/GenBank/DDBJ databases">
        <authorList>
            <person name="Van Vliet M D."/>
        </authorList>
    </citation>
    <scope>NUCLEOTIDE SEQUENCE [LARGE SCALE GENOMIC DNA]</scope>
    <source>
        <strain evidence="2 3">F1</strain>
    </source>
</reference>
<dbReference type="RefSeq" id="WP_222847230.1">
    <property type="nucleotide sequence ID" value="NZ_CAAHFG010000002.1"/>
</dbReference>
<accession>A0A6C2U528</accession>
<name>A0A6C2U528_PONDE</name>
<organism evidence="2 3">
    <name type="scientific">Pontiella desulfatans</name>
    <dbReference type="NCBI Taxonomy" id="2750659"/>
    <lineage>
        <taxon>Bacteria</taxon>
        <taxon>Pseudomonadati</taxon>
        <taxon>Kiritimatiellota</taxon>
        <taxon>Kiritimatiellia</taxon>
        <taxon>Kiritimatiellales</taxon>
        <taxon>Pontiellaceae</taxon>
        <taxon>Pontiella</taxon>
    </lineage>
</organism>
<evidence type="ECO:0000259" key="1">
    <source>
        <dbReference type="Pfam" id="PF10543"/>
    </source>
</evidence>
<protein>
    <recommendedName>
        <fullName evidence="1">KilA-N DNA-binding domain-containing protein</fullName>
    </recommendedName>
</protein>
<dbReference type="Pfam" id="PF10543">
    <property type="entry name" value="ORF6N"/>
    <property type="match status" value="1"/>
</dbReference>
<proteinExistence type="predicted"/>
<feature type="domain" description="KilA-N DNA-binding" evidence="1">
    <location>
        <begin position="11"/>
        <end position="36"/>
    </location>
</feature>
<dbReference type="Proteomes" id="UP000366872">
    <property type="component" value="Unassembled WGS sequence"/>
</dbReference>
<dbReference type="AlphaFoldDB" id="A0A6C2U528"/>
<dbReference type="EMBL" id="CAAHFG010000002">
    <property type="protein sequence ID" value="VGO15168.1"/>
    <property type="molecule type" value="Genomic_DNA"/>
</dbReference>
<dbReference type="InterPro" id="IPR018873">
    <property type="entry name" value="KilA-N_DNA-bd_domain"/>
</dbReference>
<gene>
    <name evidence="2" type="ORF">PDESU_03750</name>
</gene>
<evidence type="ECO:0000313" key="3">
    <source>
        <dbReference type="Proteomes" id="UP000366872"/>
    </source>
</evidence>
<sequence>MNELKPIEPLILTLRGQRVILDADLAGIYGVETKTVE</sequence>
<keyword evidence="3" id="KW-1185">Reference proteome</keyword>
<evidence type="ECO:0000313" key="2">
    <source>
        <dbReference type="EMBL" id="VGO15168.1"/>
    </source>
</evidence>